<evidence type="ECO:0000256" key="1">
    <source>
        <dbReference type="SAM" id="Phobius"/>
    </source>
</evidence>
<accession>A0ABP0P821</accession>
<reference evidence="2 3" key="1">
    <citation type="submission" date="2024-02" db="EMBL/GenBank/DDBJ databases">
        <authorList>
            <person name="Chen Y."/>
            <person name="Shah S."/>
            <person name="Dougan E. K."/>
            <person name="Thang M."/>
            <person name="Chan C."/>
        </authorList>
    </citation>
    <scope>NUCLEOTIDE SEQUENCE [LARGE SCALE GENOMIC DNA]</scope>
</reference>
<feature type="transmembrane region" description="Helical" evidence="1">
    <location>
        <begin position="125"/>
        <end position="143"/>
    </location>
</feature>
<feature type="non-terminal residue" evidence="2">
    <location>
        <position position="438"/>
    </location>
</feature>
<keyword evidence="3" id="KW-1185">Reference proteome</keyword>
<feature type="transmembrane region" description="Helical" evidence="1">
    <location>
        <begin position="6"/>
        <end position="24"/>
    </location>
</feature>
<name>A0ABP0P821_9DINO</name>
<keyword evidence="1" id="KW-0472">Membrane</keyword>
<sequence>LDSALGAHPAAHFILFAFAWTAVAEIPMAMQAPLLAAGPTAKAVDFESSDEDQASRGKQHVEVFVQNSEWAAMDSSDSEDLELSDRRDRYARIARAQQRSQAAQRWAEAARAAPRRRTTRRTMSLLGASSFQLSIVQVLGFFWIETWMNMFALFHLIYVGDKIHVACLLPSQLLVALIQSYLALHDSELERRRVWLATMVCGGCYALCYDLMIILVCGLLSAYTLVVICRLLMEGVPDKLHQLKTPTGGPFESVDWMFSRRSFYGGDVGSFDCLIRFMTGAPRVVCFLHLLGCRKSWDANFWIYFVTLTLNVFSMVQAMVLFDFKVSAFIRRQFAEESCYFKGSHCALRLAELLLRAQTLVSFVSVLYQFFGYEGAAATIFLDYLISTVALCVLSSCSVKALVLSLPLYMMDISRYVDEQGVVAPARQLSFWVSGQRA</sequence>
<feature type="transmembrane region" description="Helical" evidence="1">
    <location>
        <begin position="163"/>
        <end position="184"/>
    </location>
</feature>
<feature type="transmembrane region" description="Helical" evidence="1">
    <location>
        <begin position="353"/>
        <end position="372"/>
    </location>
</feature>
<comment type="caution">
    <text evidence="2">The sequence shown here is derived from an EMBL/GenBank/DDBJ whole genome shotgun (WGS) entry which is preliminary data.</text>
</comment>
<keyword evidence="1" id="KW-1133">Transmembrane helix</keyword>
<dbReference type="EMBL" id="CAXAMN010022712">
    <property type="protein sequence ID" value="CAK9072207.1"/>
    <property type="molecule type" value="Genomic_DNA"/>
</dbReference>
<proteinExistence type="predicted"/>
<feature type="non-terminal residue" evidence="2">
    <location>
        <position position="1"/>
    </location>
</feature>
<feature type="transmembrane region" description="Helical" evidence="1">
    <location>
        <begin position="384"/>
        <end position="406"/>
    </location>
</feature>
<evidence type="ECO:0000313" key="2">
    <source>
        <dbReference type="EMBL" id="CAK9072207.1"/>
    </source>
</evidence>
<keyword evidence="1" id="KW-0812">Transmembrane</keyword>
<gene>
    <name evidence="2" type="ORF">CCMP2556_LOCUS35514</name>
</gene>
<feature type="transmembrane region" description="Helical" evidence="1">
    <location>
        <begin position="301"/>
        <end position="322"/>
    </location>
</feature>
<feature type="transmembrane region" description="Helical" evidence="1">
    <location>
        <begin position="205"/>
        <end position="233"/>
    </location>
</feature>
<protein>
    <submittedName>
        <fullName evidence="2">Uncharacterized protein</fullName>
    </submittedName>
</protein>
<evidence type="ECO:0000313" key="3">
    <source>
        <dbReference type="Proteomes" id="UP001642484"/>
    </source>
</evidence>
<organism evidence="2 3">
    <name type="scientific">Durusdinium trenchii</name>
    <dbReference type="NCBI Taxonomy" id="1381693"/>
    <lineage>
        <taxon>Eukaryota</taxon>
        <taxon>Sar</taxon>
        <taxon>Alveolata</taxon>
        <taxon>Dinophyceae</taxon>
        <taxon>Suessiales</taxon>
        <taxon>Symbiodiniaceae</taxon>
        <taxon>Durusdinium</taxon>
    </lineage>
</organism>
<dbReference type="Proteomes" id="UP001642484">
    <property type="component" value="Unassembled WGS sequence"/>
</dbReference>